<name>A0A5S4YRQ6_9BRAD</name>
<dbReference type="RefSeq" id="WP_148738590.1">
    <property type="nucleotide sequence ID" value="NZ_VSTH01000021.1"/>
</dbReference>
<protein>
    <submittedName>
        <fullName evidence="2">Uncharacterized protein</fullName>
    </submittedName>
</protein>
<evidence type="ECO:0000313" key="2">
    <source>
        <dbReference type="EMBL" id="TYO67081.1"/>
    </source>
</evidence>
<dbReference type="EMBL" id="VSTH01000021">
    <property type="protein sequence ID" value="TYO67081.1"/>
    <property type="molecule type" value="Genomic_DNA"/>
</dbReference>
<comment type="caution">
    <text evidence="2">The sequence shown here is derived from an EMBL/GenBank/DDBJ whole genome shotgun (WGS) entry which is preliminary data.</text>
</comment>
<sequence>MKNPFRKPQMQQLDTTVASLTKRGEQLAAKRGTAQDALDKAIKDRQRAFLSGDLDDRRTLDKLQGVVDTAASTLAGIDDVLAVLAQQKAEAERQLAAERERIERSAAADKLDKRVAAIEAALPGYLEQSRALADALSEVSYFHFESGQMASFVQNAMGQIEIAANFSLAELKAMPDAVRQGQQAIPREPAAISVAVVEPAPPTMTVFMLKSAKFRDHDGRKRFGGQWEDATMPVTTAQRALRLGVAVSVTDPQRARLRGARGGDFQPNASDVVDLDATEEPKRGPHMQLDPMLREANFVEVDRRAERRTIQIEVPRV</sequence>
<keyword evidence="3" id="KW-1185">Reference proteome</keyword>
<dbReference type="Proteomes" id="UP000324797">
    <property type="component" value="Unassembled WGS sequence"/>
</dbReference>
<reference evidence="2 3" key="1">
    <citation type="submission" date="2019-08" db="EMBL/GenBank/DDBJ databases">
        <title>Bradyrhizobium hipponensis sp. nov., a rhizobium isolated from a Lupinus angustifolius root nodule in Tunisia.</title>
        <authorList>
            <person name="Off K."/>
            <person name="Rejili M."/>
            <person name="Mars M."/>
            <person name="Brachmann A."/>
            <person name="Marin M."/>
        </authorList>
    </citation>
    <scope>NUCLEOTIDE SEQUENCE [LARGE SCALE GENOMIC DNA]</scope>
    <source>
        <strain evidence="3">aSej3</strain>
    </source>
</reference>
<dbReference type="AlphaFoldDB" id="A0A5S4YRQ6"/>
<feature type="coiled-coil region" evidence="1">
    <location>
        <begin position="81"/>
        <end position="108"/>
    </location>
</feature>
<organism evidence="2 3">
    <name type="scientific">Bradyrhizobium hipponense</name>
    <dbReference type="NCBI Taxonomy" id="2605638"/>
    <lineage>
        <taxon>Bacteria</taxon>
        <taxon>Pseudomonadati</taxon>
        <taxon>Pseudomonadota</taxon>
        <taxon>Alphaproteobacteria</taxon>
        <taxon>Hyphomicrobiales</taxon>
        <taxon>Nitrobacteraceae</taxon>
        <taxon>Bradyrhizobium</taxon>
    </lineage>
</organism>
<accession>A0A5S4YRQ6</accession>
<evidence type="ECO:0000256" key="1">
    <source>
        <dbReference type="SAM" id="Coils"/>
    </source>
</evidence>
<evidence type="ECO:0000313" key="3">
    <source>
        <dbReference type="Proteomes" id="UP000324797"/>
    </source>
</evidence>
<proteinExistence type="predicted"/>
<gene>
    <name evidence="2" type="ORF">FXV83_07700</name>
</gene>
<keyword evidence="1" id="KW-0175">Coiled coil</keyword>